<dbReference type="RefSeq" id="WP_184215891.1">
    <property type="nucleotide sequence ID" value="NZ_JACHMD010000001.1"/>
</dbReference>
<dbReference type="InterPro" id="IPR043777">
    <property type="entry name" value="DUF5719"/>
</dbReference>
<organism evidence="1 2">
    <name type="scientific">Microbacterium marinum</name>
    <dbReference type="NCBI Taxonomy" id="421115"/>
    <lineage>
        <taxon>Bacteria</taxon>
        <taxon>Bacillati</taxon>
        <taxon>Actinomycetota</taxon>
        <taxon>Actinomycetes</taxon>
        <taxon>Micrococcales</taxon>
        <taxon>Microbacteriaceae</taxon>
        <taxon>Microbacterium</taxon>
    </lineage>
</organism>
<dbReference type="AlphaFoldDB" id="A0A7W7BPB9"/>
<proteinExistence type="predicted"/>
<comment type="caution">
    <text evidence="1">The sequence shown here is derived from an EMBL/GenBank/DDBJ whole genome shotgun (WGS) entry which is preliminary data.</text>
</comment>
<dbReference type="Proteomes" id="UP000573729">
    <property type="component" value="Unassembled WGS sequence"/>
</dbReference>
<keyword evidence="2" id="KW-1185">Reference proteome</keyword>
<protein>
    <recommendedName>
        <fullName evidence="3">Large extracellular alpha-helical protein</fullName>
    </recommendedName>
</protein>
<dbReference type="Pfam" id="PF18986">
    <property type="entry name" value="DUF5719"/>
    <property type="match status" value="1"/>
</dbReference>
<sequence length="463" mass="45531">MTRSSSRIRIAVGAVISAAAIAAVALAVPASWPTSHRSALSVTADPEPSTSLLACGGGVLAIGRDAADVSALASAAPQRLTVGVTPGAPDPEVADIAPADVPGAPAAGSFAAEPIDRERTDLAAAGSATVDDADLAGFAAAACTPPTMESWLAAGSGLTGAADLVVLANPGDVASRVELTVFGAAGQIAPDAGSGVLVPPRSQRVVPLAALALGEQSPVVLVTATQAPVQATLQSSLTRTLVPGGIDQSVPTALPAARQEIPSFTAVGGDSTADTLVRVLAPSNAATATVTVTSIDSGEQVYRTDPLALEAGIPLEVDVATLPTGRYSATVEADAPVVAALWAATGVGEGSDFAWYVAAESIDVPSLLAVAAGPDPRLAVVADPDEDRTIVLTEDAGAGTSREITVPAGDAVSVALDGGTTYRLDPGEGGVHANVTFAGSGALASYPVVPADAAAAPVVVRPR</sequence>
<evidence type="ECO:0000313" key="1">
    <source>
        <dbReference type="EMBL" id="MBB4666362.1"/>
    </source>
</evidence>
<dbReference type="EMBL" id="JACHMD010000001">
    <property type="protein sequence ID" value="MBB4666362.1"/>
    <property type="molecule type" value="Genomic_DNA"/>
</dbReference>
<reference evidence="1 2" key="1">
    <citation type="submission" date="2020-08" db="EMBL/GenBank/DDBJ databases">
        <title>Sequencing the genomes of 1000 actinobacteria strains.</title>
        <authorList>
            <person name="Klenk H.-P."/>
        </authorList>
    </citation>
    <scope>NUCLEOTIDE SEQUENCE [LARGE SCALE GENOMIC DNA]</scope>
    <source>
        <strain evidence="1 2">DSM 24947</strain>
    </source>
</reference>
<evidence type="ECO:0008006" key="3">
    <source>
        <dbReference type="Google" id="ProtNLM"/>
    </source>
</evidence>
<accession>A0A7W7BPB9</accession>
<gene>
    <name evidence="1" type="ORF">BKA24_001071</name>
</gene>
<name>A0A7W7BPB9_9MICO</name>
<evidence type="ECO:0000313" key="2">
    <source>
        <dbReference type="Proteomes" id="UP000573729"/>
    </source>
</evidence>